<feature type="domain" description="Glycosyltransferase 2-like" evidence="6">
    <location>
        <begin position="3"/>
        <end position="168"/>
    </location>
</feature>
<dbReference type="KEGG" id="dao:Desac_1876"/>
<dbReference type="Proteomes" id="UP000000483">
    <property type="component" value="Chromosome"/>
</dbReference>
<evidence type="ECO:0000313" key="8">
    <source>
        <dbReference type="Proteomes" id="UP000000483"/>
    </source>
</evidence>
<keyword evidence="5" id="KW-0472">Membrane</keyword>
<dbReference type="InterPro" id="IPR001173">
    <property type="entry name" value="Glyco_trans_2-like"/>
</dbReference>
<keyword evidence="3" id="KW-0328">Glycosyltransferase</keyword>
<dbReference type="Gene3D" id="3.90.550.10">
    <property type="entry name" value="Spore Coat Polysaccharide Biosynthesis Protein SpsA, Chain A"/>
    <property type="match status" value="1"/>
</dbReference>
<proteinExistence type="predicted"/>
<sequence>MLSIIIPHYQTEEHIRLCLRSLRQYSREPLEVIVVDNNSQDASVEYLQRLKWITLIINPTQAIGSRAHAEALELGVQQAQGDWLVFFHSDTIVLKPGWDSDLLQKIQDRQAVGLSTTVRDVNRFEPVTEKWKRAVYAWRNACKDFFKTGQHNKKIMSFCFIIKKQVFQDTGYSFRDPVGDFITDLYYREIQRRYPFLLLTHAELAPMLWHTSNVTAILTGQITKQQLYEKFQQKNSMLMSRPEIQNILNNDSLDN</sequence>
<keyword evidence="4 7" id="KW-0808">Transferase</keyword>
<accession>F2NJQ9</accession>
<reference evidence="7 8" key="1">
    <citation type="journal article" date="2011" name="Stand. Genomic Sci.">
        <title>Complete genome sequence of the acetate-degrading sulfate reducer Desulfobacca acetoxidans type strain (ASRB2).</title>
        <authorList>
            <person name="Goker M."/>
            <person name="Teshima H."/>
            <person name="Lapidus A."/>
            <person name="Nolan M."/>
            <person name="Lucas S."/>
            <person name="Hammon N."/>
            <person name="Deshpande S."/>
            <person name="Cheng J.F."/>
            <person name="Tapia R."/>
            <person name="Han C."/>
            <person name="Goodwin L."/>
            <person name="Pitluck S."/>
            <person name="Huntemann M."/>
            <person name="Liolios K."/>
            <person name="Ivanova N."/>
            <person name="Pagani I."/>
            <person name="Mavromatis K."/>
            <person name="Ovchinikova G."/>
            <person name="Pati A."/>
            <person name="Chen A."/>
            <person name="Palaniappan K."/>
            <person name="Land M."/>
            <person name="Hauser L."/>
            <person name="Brambilla E.M."/>
            <person name="Rohde M."/>
            <person name="Spring S."/>
            <person name="Detter J.C."/>
            <person name="Woyke T."/>
            <person name="Bristow J."/>
            <person name="Eisen J.A."/>
            <person name="Markowitz V."/>
            <person name="Hugenholtz P."/>
            <person name="Kyrpides N.C."/>
            <person name="Klenk H.P."/>
        </authorList>
    </citation>
    <scope>NUCLEOTIDE SEQUENCE [LARGE SCALE GENOMIC DNA]</scope>
    <source>
        <strain evidence="8">ATCC 700848 / DSM 11109 / ASRB2</strain>
    </source>
</reference>
<comment type="subcellular location">
    <subcellularLocation>
        <location evidence="1">Cell membrane</location>
    </subcellularLocation>
</comment>
<dbReference type="HOGENOM" id="CLU_1088708_0_0_7"/>
<dbReference type="PANTHER" id="PTHR43646:SF2">
    <property type="entry name" value="GLYCOSYLTRANSFERASE 2-LIKE DOMAIN-CONTAINING PROTEIN"/>
    <property type="match status" value="1"/>
</dbReference>
<evidence type="ECO:0000259" key="6">
    <source>
        <dbReference type="Pfam" id="PF00535"/>
    </source>
</evidence>
<dbReference type="STRING" id="880072.Desac_1876"/>
<evidence type="ECO:0000313" key="7">
    <source>
        <dbReference type="EMBL" id="AEB09714.1"/>
    </source>
</evidence>
<evidence type="ECO:0000256" key="5">
    <source>
        <dbReference type="ARBA" id="ARBA00023136"/>
    </source>
</evidence>
<dbReference type="RefSeq" id="WP_013706823.1">
    <property type="nucleotide sequence ID" value="NC_015388.1"/>
</dbReference>
<evidence type="ECO:0000256" key="1">
    <source>
        <dbReference type="ARBA" id="ARBA00004236"/>
    </source>
</evidence>
<dbReference type="EMBL" id="CP002629">
    <property type="protein sequence ID" value="AEB09714.1"/>
    <property type="molecule type" value="Genomic_DNA"/>
</dbReference>
<organism evidence="7 8">
    <name type="scientific">Desulfobacca acetoxidans (strain ATCC 700848 / DSM 11109 / ASRB2)</name>
    <dbReference type="NCBI Taxonomy" id="880072"/>
    <lineage>
        <taxon>Bacteria</taxon>
        <taxon>Pseudomonadati</taxon>
        <taxon>Thermodesulfobacteriota</taxon>
        <taxon>Desulfobaccia</taxon>
        <taxon>Desulfobaccales</taxon>
        <taxon>Desulfobaccaceae</taxon>
        <taxon>Desulfobacca</taxon>
    </lineage>
</organism>
<dbReference type="Pfam" id="PF00535">
    <property type="entry name" value="Glycos_transf_2"/>
    <property type="match status" value="1"/>
</dbReference>
<dbReference type="OrthoDB" id="9783791at2"/>
<keyword evidence="8" id="KW-1185">Reference proteome</keyword>
<dbReference type="PANTHER" id="PTHR43646">
    <property type="entry name" value="GLYCOSYLTRANSFERASE"/>
    <property type="match status" value="1"/>
</dbReference>
<dbReference type="SUPFAM" id="SSF53448">
    <property type="entry name" value="Nucleotide-diphospho-sugar transferases"/>
    <property type="match status" value="1"/>
</dbReference>
<protein>
    <submittedName>
        <fullName evidence="7">Glycosyl transferase family 2</fullName>
    </submittedName>
</protein>
<dbReference type="GO" id="GO:0005886">
    <property type="term" value="C:plasma membrane"/>
    <property type="evidence" value="ECO:0007669"/>
    <property type="project" value="UniProtKB-SubCell"/>
</dbReference>
<dbReference type="eggNOG" id="COG1216">
    <property type="taxonomic scope" value="Bacteria"/>
</dbReference>
<reference evidence="8" key="2">
    <citation type="submission" date="2011-03" db="EMBL/GenBank/DDBJ databases">
        <title>The complete genome of Desulfobacca acetoxidans DSM 11109.</title>
        <authorList>
            <consortium name="US DOE Joint Genome Institute (JGI-PGF)"/>
            <person name="Lucas S."/>
            <person name="Copeland A."/>
            <person name="Lapidus A."/>
            <person name="Bruce D."/>
            <person name="Goodwin L."/>
            <person name="Pitluck S."/>
            <person name="Peters L."/>
            <person name="Kyrpides N."/>
            <person name="Mavromatis K."/>
            <person name="Ivanova N."/>
            <person name="Ovchinnikova G."/>
            <person name="Teshima H."/>
            <person name="Detter J.C."/>
            <person name="Han C."/>
            <person name="Land M."/>
            <person name="Hauser L."/>
            <person name="Markowitz V."/>
            <person name="Cheng J.-F."/>
            <person name="Hugenholtz P."/>
            <person name="Woyke T."/>
            <person name="Wu D."/>
            <person name="Spring S."/>
            <person name="Schueler E."/>
            <person name="Brambilla E."/>
            <person name="Klenk H.-P."/>
            <person name="Eisen J.A."/>
        </authorList>
    </citation>
    <scope>NUCLEOTIDE SEQUENCE [LARGE SCALE GENOMIC DNA]</scope>
    <source>
        <strain evidence="8">ATCC 700848 / DSM 11109 / ASRB2</strain>
    </source>
</reference>
<dbReference type="GO" id="GO:0016757">
    <property type="term" value="F:glycosyltransferase activity"/>
    <property type="evidence" value="ECO:0007669"/>
    <property type="project" value="UniProtKB-KW"/>
</dbReference>
<gene>
    <name evidence="7" type="ordered locus">Desac_1876</name>
</gene>
<evidence type="ECO:0000256" key="2">
    <source>
        <dbReference type="ARBA" id="ARBA00022475"/>
    </source>
</evidence>
<name>F2NJQ9_DESAR</name>
<dbReference type="InterPro" id="IPR029044">
    <property type="entry name" value="Nucleotide-diphossugar_trans"/>
</dbReference>
<evidence type="ECO:0000256" key="3">
    <source>
        <dbReference type="ARBA" id="ARBA00022676"/>
    </source>
</evidence>
<keyword evidence="2" id="KW-1003">Cell membrane</keyword>
<dbReference type="AlphaFoldDB" id="F2NJQ9"/>
<evidence type="ECO:0000256" key="4">
    <source>
        <dbReference type="ARBA" id="ARBA00022679"/>
    </source>
</evidence>